<evidence type="ECO:0000313" key="1">
    <source>
        <dbReference type="EMBL" id="GAH85687.1"/>
    </source>
</evidence>
<dbReference type="AlphaFoldDB" id="X1IVE3"/>
<comment type="caution">
    <text evidence="1">The sequence shown here is derived from an EMBL/GenBank/DDBJ whole genome shotgun (WGS) entry which is preliminary data.</text>
</comment>
<sequence length="62" mass="7506">EGIDSFYDNWRNKNIDITDAIRVIAMQLHNKPEEEVKRFIKGLREPNREKEGYKFLEEPKKE</sequence>
<dbReference type="EMBL" id="BARU01035900">
    <property type="protein sequence ID" value="GAH85687.1"/>
    <property type="molecule type" value="Genomic_DNA"/>
</dbReference>
<proteinExistence type="predicted"/>
<reference evidence="1" key="1">
    <citation type="journal article" date="2014" name="Front. Microbiol.">
        <title>High frequency of phylogenetically diverse reductive dehalogenase-homologous genes in deep subseafloor sedimentary metagenomes.</title>
        <authorList>
            <person name="Kawai M."/>
            <person name="Futagami T."/>
            <person name="Toyoda A."/>
            <person name="Takaki Y."/>
            <person name="Nishi S."/>
            <person name="Hori S."/>
            <person name="Arai W."/>
            <person name="Tsubouchi T."/>
            <person name="Morono Y."/>
            <person name="Uchiyama I."/>
            <person name="Ito T."/>
            <person name="Fujiyama A."/>
            <person name="Inagaki F."/>
            <person name="Takami H."/>
        </authorList>
    </citation>
    <scope>NUCLEOTIDE SEQUENCE</scope>
    <source>
        <strain evidence="1">Expedition CK06-06</strain>
    </source>
</reference>
<accession>X1IVE3</accession>
<organism evidence="1">
    <name type="scientific">marine sediment metagenome</name>
    <dbReference type="NCBI Taxonomy" id="412755"/>
    <lineage>
        <taxon>unclassified sequences</taxon>
        <taxon>metagenomes</taxon>
        <taxon>ecological metagenomes</taxon>
    </lineage>
</organism>
<feature type="non-terminal residue" evidence="1">
    <location>
        <position position="1"/>
    </location>
</feature>
<gene>
    <name evidence="1" type="ORF">S03H2_56130</name>
</gene>
<name>X1IVE3_9ZZZZ</name>
<protein>
    <submittedName>
        <fullName evidence="1">Uncharacterized protein</fullName>
    </submittedName>
</protein>